<accession>A0A1F6GVT4</accession>
<reference evidence="2 3" key="1">
    <citation type="journal article" date="2016" name="Nat. Commun.">
        <title>Thousands of microbial genomes shed light on interconnected biogeochemical processes in an aquifer system.</title>
        <authorList>
            <person name="Anantharaman K."/>
            <person name="Brown C.T."/>
            <person name="Hug L.A."/>
            <person name="Sharon I."/>
            <person name="Castelle C.J."/>
            <person name="Probst A.J."/>
            <person name="Thomas B.C."/>
            <person name="Singh A."/>
            <person name="Wilkins M.J."/>
            <person name="Karaoz U."/>
            <person name="Brodie E.L."/>
            <person name="Williams K.H."/>
            <person name="Hubbard S.S."/>
            <person name="Banfield J.F."/>
        </authorList>
    </citation>
    <scope>NUCLEOTIDE SEQUENCE [LARGE SCALE GENOMIC DNA]</scope>
</reference>
<dbReference type="InterPro" id="IPR013988">
    <property type="entry name" value="YjdM_C"/>
</dbReference>
<evidence type="ECO:0000313" key="2">
    <source>
        <dbReference type="EMBL" id="OGH02161.1"/>
    </source>
</evidence>
<organism evidence="2 3">
    <name type="scientific">Candidatus Lambdaproteobacteria bacterium RIFOXYD2_FULL_56_26</name>
    <dbReference type="NCBI Taxonomy" id="1817773"/>
    <lineage>
        <taxon>Bacteria</taxon>
        <taxon>Pseudomonadati</taxon>
        <taxon>Pseudomonadota</taxon>
        <taxon>Candidatus Lambdaproteobacteria</taxon>
    </lineage>
</organism>
<evidence type="ECO:0000259" key="1">
    <source>
        <dbReference type="Pfam" id="PF03831"/>
    </source>
</evidence>
<proteinExistence type="predicted"/>
<sequence>MTTKDCNGKELIDGDSVQATKDLKVKGSNITLKRGETIKKIRLTENPDEIECKIGKAQIVLKTEFFKKA</sequence>
<dbReference type="AlphaFoldDB" id="A0A1F6GVT4"/>
<feature type="domain" description="Protein YjdM C-terminal" evidence="1">
    <location>
        <begin position="4"/>
        <end position="69"/>
    </location>
</feature>
<comment type="caution">
    <text evidence="2">The sequence shown here is derived from an EMBL/GenBank/DDBJ whole genome shotgun (WGS) entry which is preliminary data.</text>
</comment>
<dbReference type="Proteomes" id="UP000177583">
    <property type="component" value="Unassembled WGS sequence"/>
</dbReference>
<dbReference type="Pfam" id="PF03831">
    <property type="entry name" value="YjdM"/>
    <property type="match status" value="1"/>
</dbReference>
<dbReference type="Gene3D" id="2.30.30.40">
    <property type="entry name" value="SH3 Domains"/>
    <property type="match status" value="1"/>
</dbReference>
<gene>
    <name evidence="2" type="ORF">A2557_05250</name>
</gene>
<dbReference type="EMBL" id="MFNF01000024">
    <property type="protein sequence ID" value="OGH02161.1"/>
    <property type="molecule type" value="Genomic_DNA"/>
</dbReference>
<dbReference type="SUPFAM" id="SSF82057">
    <property type="entry name" value="Prokaryotic SH3-related domain"/>
    <property type="match status" value="1"/>
</dbReference>
<protein>
    <submittedName>
        <fullName evidence="2">PhnA protein</fullName>
    </submittedName>
</protein>
<name>A0A1F6GVT4_9PROT</name>
<evidence type="ECO:0000313" key="3">
    <source>
        <dbReference type="Proteomes" id="UP000177583"/>
    </source>
</evidence>